<sequence>MDKYVIDLDKVLDELELNDDYDESAVNNRNHVHESDDSTNLINDRIDLNDADFSIHSKPPKLLIVSSSSSLSNSMVASNNNVLVEQNNNIETLNKSVGNQNKFSMANNLNCCQRNDDNMKNDFSVANNDDLSVIDHNDDDDDDDDDGSKAINSEKILHTDQVLNDQEQDALLQIVDDQNSEPHSDCPINEKLVCDNECLVTTENVSDEDKIINSADDLSGNQEKIVTVVAELKPESIETSDTTNENFNKQIDSSEKVDDKDQNDLDEIAIGAMSEEDLDRYLGDLNDDLDDIDANSDIQTDSQQLEPDQSNKVEQLVQQEIKVSEIKESLPTNDSTDGDSQPVSSSELVDAKSEPVNSNDEDNDENEYWSQKLGLNDDDKDENGANNDEQAQQLQELEEILSDSSEQQQQKQSQPTTSSENGSSNNDLNENRTNETRGGLVQNINYFERQEMPNGLTEEEQMLGKVKPFWIPDEDAQNCLHCDVRFTLIKRRHHCRSCGKVLCSQCCNFKARLPYLDYKEARVCQLCYAILMKIEEIERINGRQLDISNHNDSTVNDSPDHPPDPNNPSEYCSTISPLEQVSEAVNMPPPTVMVPIGVLKHRSSNNNRRSNNSSESSNSESTTTTTTVKQVMFSDGVRPGGDLVEQPATSSNSNTSSNMDGQKPVITRTQLQLKSPLAEKILVPFENFSKRIKFSRVVVTDSLHGQSLPPIINYYELKSANPSLPSKPNYSQLIEILRDPQTPWITFGLTKNLHISTKIISKTCCNSQECWSFSSKGLASVGQDEIICVIDCQSLRRSTTTTTINDGQTSSQNTTATNSKHNNATTATQSLEHGDVLEFPRDVFRMYTTLYDSASTANLYMDLMHIFFPDGLFNNKENSGFIFTRPTMQCLRNIHLPPPPFLIAILIHKWEIPWAKIFPLRLVLRLGYEYKMYPSPVISYANRKSAYFEIGHTIMNVLADFRNFHYTLSVVKDLFICVEQRKRVTLFVPKLSYEKVCKVLSTSNEHVLAFGGNLSLRADSHFVCLQNEDDDDIHSQYRTELSSYPGSQEKLTGASFIVFSGVLKSSTGLKAKMNIVEDGLLVQIPPSLMEEFRSAIKDMKDFRIDCCKVTDTNSNPDESIQLKWVNDELSTNLGVRSQIDGLNLEGVQSARIFSNPDYANDRYLIRWIEVFLLQINDNGRRSEMINANKLAETVSQAFCVALIDYLDQLYENGLTKISLRISLDIDKVGYETGSGGKPLPPQITQPLDNALIPVIMGNISTTGIEDPLVIELLFFVLLK</sequence>
<dbReference type="SMART" id="SM00064">
    <property type="entry name" value="FYVE"/>
    <property type="match status" value="1"/>
</dbReference>
<feature type="region of interest" description="Disordered" evidence="5">
    <location>
        <begin position="324"/>
        <end position="366"/>
    </location>
</feature>
<dbReference type="InterPro" id="IPR000306">
    <property type="entry name" value="Znf_FYVE"/>
</dbReference>
<organism evidence="7">
    <name type="scientific">Dermatophagoides farinae</name>
    <name type="common">American house dust mite</name>
    <dbReference type="NCBI Taxonomy" id="6954"/>
    <lineage>
        <taxon>Eukaryota</taxon>
        <taxon>Metazoa</taxon>
        <taxon>Ecdysozoa</taxon>
        <taxon>Arthropoda</taxon>
        <taxon>Chelicerata</taxon>
        <taxon>Arachnida</taxon>
        <taxon>Acari</taxon>
        <taxon>Acariformes</taxon>
        <taxon>Sarcoptiformes</taxon>
        <taxon>Astigmata</taxon>
        <taxon>Psoroptidia</taxon>
        <taxon>Analgoidea</taxon>
        <taxon>Pyroglyphidae</taxon>
        <taxon>Dermatophagoidinae</taxon>
        <taxon>Dermatophagoides</taxon>
    </lineage>
</organism>
<keyword evidence="1" id="KW-0479">Metal-binding</keyword>
<dbReference type="Gene3D" id="3.30.1360.220">
    <property type="entry name" value="Domain of unknown function (DUF3480), N-terminal subdomain"/>
    <property type="match status" value="2"/>
</dbReference>
<feature type="compositionally biased region" description="Polar residues" evidence="5">
    <location>
        <begin position="330"/>
        <end position="347"/>
    </location>
</feature>
<dbReference type="CDD" id="cd15729">
    <property type="entry name" value="FYVE_endofin"/>
    <property type="match status" value="1"/>
</dbReference>
<dbReference type="PANTHER" id="PTHR46319">
    <property type="entry name" value="ZINC FINGER FYVE DOMAIN-CONTAINING PROTEIN"/>
    <property type="match status" value="1"/>
</dbReference>
<feature type="region of interest" description="Disordered" evidence="5">
    <location>
        <begin position="130"/>
        <end position="150"/>
    </location>
</feature>
<evidence type="ECO:0000256" key="3">
    <source>
        <dbReference type="ARBA" id="ARBA00022833"/>
    </source>
</evidence>
<feature type="region of interest" description="Disordered" evidence="5">
    <location>
        <begin position="601"/>
        <end position="663"/>
    </location>
</feature>
<feature type="compositionally biased region" description="Polar residues" evidence="5">
    <location>
        <begin position="237"/>
        <end position="251"/>
    </location>
</feature>
<dbReference type="Gene3D" id="4.10.720.10">
    <property type="entry name" value="Smad anchor for receptor activation, Smad-binding domain"/>
    <property type="match status" value="1"/>
</dbReference>
<dbReference type="SUPFAM" id="SSF57903">
    <property type="entry name" value="FYVE/PHD zinc finger"/>
    <property type="match status" value="1"/>
</dbReference>
<evidence type="ECO:0000256" key="4">
    <source>
        <dbReference type="PROSITE-ProRule" id="PRU00091"/>
    </source>
</evidence>
<dbReference type="InterPro" id="IPR024608">
    <property type="entry name" value="SARA-like_SBD"/>
</dbReference>
<feature type="compositionally biased region" description="Acidic residues" evidence="5">
    <location>
        <begin position="137"/>
        <end position="146"/>
    </location>
</feature>
<feature type="region of interest" description="Disordered" evidence="5">
    <location>
        <begin position="548"/>
        <end position="573"/>
    </location>
</feature>
<evidence type="ECO:0000313" key="7">
    <source>
        <dbReference type="EMBL" id="KAH7640179.1"/>
    </source>
</evidence>
<dbReference type="Pfam" id="PF11979">
    <property type="entry name" value="SARA_C"/>
    <property type="match status" value="1"/>
</dbReference>
<dbReference type="SMART" id="SM01421">
    <property type="entry name" value="DUF3480"/>
    <property type="match status" value="1"/>
</dbReference>
<proteinExistence type="predicted"/>
<evidence type="ECO:0000256" key="1">
    <source>
        <dbReference type="ARBA" id="ARBA00022723"/>
    </source>
</evidence>
<dbReference type="Gene3D" id="3.30.40.10">
    <property type="entry name" value="Zinc/RING finger domain, C3HC4 (zinc finger)"/>
    <property type="match status" value="1"/>
</dbReference>
<feature type="compositionally biased region" description="Low complexity" evidence="5">
    <location>
        <begin position="808"/>
        <end position="819"/>
    </location>
</feature>
<dbReference type="SMART" id="SM01422">
    <property type="entry name" value="SARA"/>
    <property type="match status" value="1"/>
</dbReference>
<dbReference type="Pfam" id="PF01363">
    <property type="entry name" value="FYVE"/>
    <property type="match status" value="1"/>
</dbReference>
<feature type="compositionally biased region" description="Low complexity" evidence="5">
    <location>
        <begin position="402"/>
        <end position="420"/>
    </location>
</feature>
<dbReference type="InterPro" id="IPR013083">
    <property type="entry name" value="Znf_RING/FYVE/PHD"/>
</dbReference>
<evidence type="ECO:0000259" key="6">
    <source>
        <dbReference type="PROSITE" id="PS50178"/>
    </source>
</evidence>
<feature type="region of interest" description="Disordered" evidence="5">
    <location>
        <begin position="401"/>
        <end position="440"/>
    </location>
</feature>
<protein>
    <submittedName>
        <fullName evidence="7">Duf340 domain containing protein</fullName>
    </submittedName>
</protein>
<evidence type="ECO:0000256" key="2">
    <source>
        <dbReference type="ARBA" id="ARBA00022771"/>
    </source>
</evidence>
<dbReference type="PANTHER" id="PTHR46319:SF3">
    <property type="entry name" value="ZINC FINGER FYVE DOMAIN-CONTAINING PROTEIN"/>
    <property type="match status" value="1"/>
</dbReference>
<dbReference type="PROSITE" id="PS50178">
    <property type="entry name" value="ZF_FYVE"/>
    <property type="match status" value="1"/>
</dbReference>
<feature type="region of interest" description="Disordered" evidence="5">
    <location>
        <begin position="236"/>
        <end position="263"/>
    </location>
</feature>
<dbReference type="FunFam" id="3.30.40.10:FF:000084">
    <property type="entry name" value="Zinc finger, FYVE domain-containing 9b"/>
    <property type="match status" value="1"/>
</dbReference>
<feature type="region of interest" description="Disordered" evidence="5">
    <location>
        <begin position="801"/>
        <end position="827"/>
    </location>
</feature>
<accession>A0A9D4SFD0</accession>
<dbReference type="GO" id="GO:0016197">
    <property type="term" value="P:endosomal transport"/>
    <property type="evidence" value="ECO:0007669"/>
    <property type="project" value="TreeGrafter"/>
</dbReference>
<dbReference type="Gene3D" id="3.30.500.40">
    <property type="match status" value="1"/>
</dbReference>
<dbReference type="OrthoDB" id="5872154at2759"/>
<keyword evidence="3" id="KW-0862">Zinc</keyword>
<comment type="caution">
    <text evidence="7">The sequence shown here is derived from an EMBL/GenBank/DDBJ whole genome shotgun (WGS) entry which is preliminary data.</text>
</comment>
<keyword evidence="2 4" id="KW-0863">Zinc-finger</keyword>
<gene>
    <name evidence="7" type="ORF">HUG17_10659</name>
</gene>
<dbReference type="GO" id="GO:0008270">
    <property type="term" value="F:zinc ion binding"/>
    <property type="evidence" value="ECO:0007669"/>
    <property type="project" value="UniProtKB-KW"/>
</dbReference>
<dbReference type="Proteomes" id="UP000828236">
    <property type="component" value="Unassembled WGS sequence"/>
</dbReference>
<feature type="compositionally biased region" description="Basic and acidic residues" evidence="5">
    <location>
        <begin position="252"/>
        <end position="263"/>
    </location>
</feature>
<feature type="compositionally biased region" description="Low complexity" evidence="5">
    <location>
        <begin position="649"/>
        <end position="658"/>
    </location>
</feature>
<feature type="compositionally biased region" description="Low complexity" evidence="5">
    <location>
        <begin position="604"/>
        <end position="627"/>
    </location>
</feature>
<dbReference type="Pfam" id="PF11409">
    <property type="entry name" value="SARA"/>
    <property type="match status" value="1"/>
</dbReference>
<dbReference type="AlphaFoldDB" id="A0A9D4SFD0"/>
<evidence type="ECO:0000256" key="5">
    <source>
        <dbReference type="SAM" id="MobiDB-lite"/>
    </source>
</evidence>
<feature type="domain" description="FYVE-type" evidence="6">
    <location>
        <begin position="473"/>
        <end position="532"/>
    </location>
</feature>
<dbReference type="InterPro" id="IPR022557">
    <property type="entry name" value="SARA-like_C"/>
</dbReference>
<dbReference type="InterPro" id="IPR011011">
    <property type="entry name" value="Znf_FYVE_PHD"/>
</dbReference>
<reference evidence="7" key="1">
    <citation type="submission" date="2020-06" db="EMBL/GenBank/DDBJ databases">
        <authorList>
            <person name="Ji K."/>
            <person name="Li J."/>
        </authorList>
    </citation>
    <scope>NUCLEOTIDE SEQUENCE</scope>
    <source>
        <strain evidence="7">JKM2019</strain>
        <tissue evidence="7">Whole body</tissue>
    </source>
</reference>
<dbReference type="InterPro" id="IPR017455">
    <property type="entry name" value="Znf_FYVE-rel"/>
</dbReference>
<dbReference type="EMBL" id="SDOV01000006">
    <property type="protein sequence ID" value="KAH7640179.1"/>
    <property type="molecule type" value="Genomic_DNA"/>
</dbReference>
<dbReference type="GO" id="GO:0031901">
    <property type="term" value="C:early endosome membrane"/>
    <property type="evidence" value="ECO:0007669"/>
    <property type="project" value="TreeGrafter"/>
</dbReference>
<dbReference type="InterPro" id="IPR037145">
    <property type="entry name" value="SARA_Smad-bd_sf"/>
</dbReference>
<name>A0A9D4SFD0_DERFA</name>
<reference evidence="7" key="2">
    <citation type="journal article" date="2021" name="World Allergy Organ. J.">
        <title>Chromosome-level assembly of Dermatophagoides farinae genome and transcriptome reveals two novel allergens Der f 37 and Der f 39.</title>
        <authorList>
            <person name="Chen J."/>
            <person name="Cai Z."/>
            <person name="Fan D."/>
            <person name="Hu J."/>
            <person name="Hou Y."/>
            <person name="He Y."/>
            <person name="Zhang Z."/>
            <person name="Zhao Z."/>
            <person name="Gao P."/>
            <person name="Hu W."/>
            <person name="Sun J."/>
            <person name="Li J."/>
            <person name="Ji K."/>
        </authorList>
    </citation>
    <scope>NUCLEOTIDE SEQUENCE</scope>
    <source>
        <strain evidence="7">JKM2019</strain>
    </source>
</reference>